<feature type="transmembrane region" description="Helical" evidence="1">
    <location>
        <begin position="412"/>
        <end position="435"/>
    </location>
</feature>
<feature type="transmembrane region" description="Helical" evidence="1">
    <location>
        <begin position="375"/>
        <end position="392"/>
    </location>
</feature>
<dbReference type="EMBL" id="HBGF01029723">
    <property type="protein sequence ID" value="CAD9125723.1"/>
    <property type="molecule type" value="Transcribed_RNA"/>
</dbReference>
<proteinExistence type="predicted"/>
<keyword evidence="1" id="KW-0812">Transmembrane</keyword>
<protein>
    <submittedName>
        <fullName evidence="2">Uncharacterized protein</fullName>
    </submittedName>
</protein>
<feature type="transmembrane region" description="Helical" evidence="1">
    <location>
        <begin position="233"/>
        <end position="256"/>
    </location>
</feature>
<feature type="transmembrane region" description="Helical" evidence="1">
    <location>
        <begin position="268"/>
        <end position="291"/>
    </location>
</feature>
<feature type="transmembrane region" description="Helical" evidence="1">
    <location>
        <begin position="198"/>
        <end position="221"/>
    </location>
</feature>
<evidence type="ECO:0000313" key="2">
    <source>
        <dbReference type="EMBL" id="CAD9125723.1"/>
    </source>
</evidence>
<keyword evidence="1" id="KW-0472">Membrane</keyword>
<name>A0A7S1M9Z8_NEODS</name>
<reference evidence="2" key="1">
    <citation type="submission" date="2021-01" db="EMBL/GenBank/DDBJ databases">
        <authorList>
            <person name="Corre E."/>
            <person name="Pelletier E."/>
            <person name="Niang G."/>
            <person name="Scheremetjew M."/>
            <person name="Finn R."/>
            <person name="Kale V."/>
            <person name="Holt S."/>
            <person name="Cochrane G."/>
            <person name="Meng A."/>
            <person name="Brown T."/>
            <person name="Cohen L."/>
        </authorList>
    </citation>
    <scope>NUCLEOTIDE SEQUENCE</scope>
    <source>
        <strain evidence="2">CCAP 1951/1</strain>
    </source>
</reference>
<feature type="transmembrane region" description="Helical" evidence="1">
    <location>
        <begin position="499"/>
        <end position="524"/>
    </location>
</feature>
<evidence type="ECO:0000256" key="1">
    <source>
        <dbReference type="SAM" id="Phobius"/>
    </source>
</evidence>
<dbReference type="AlphaFoldDB" id="A0A7S1M9Z8"/>
<sequence length="540" mass="57269">MTVVPLDKDERVRRRLVRFYRRHAPSRLRNVPHIVEKYGGDETRLFQLLAEKYHVDPAVLAADEANDAAVDRLRAESAPWLSIAGLDHAMLRVADAAGIRECQAQLPWAPPPLDTPVPPTSRLTDNGDDAIDRLAPALAGEIFLMMVTYVIVAFFVLRRMYRRRRQEALADHSERIAAARRHMTFRRRVLQPGRSADAIHGMVAVGGQVALMWFPMGVAVAAPDVSESPMGNLAALVAAIAVSAFMGGLQAGAMAARDTMWGGEAPEPLPFVMWYGVFGGPLTLAAVTMIALRTACASFTTLAQVPCVVVASLGVVAVALVAGSFVGFRLALVHLRKQVSWDATGDAEAAMVCKEASESEVVAHRYVALVSGQRLLALAVALAIPPSVILVAVTGGPNAVAAATTRNGEMGAIIACYAASVVVPAIGNGLLLTAAHLENGASDWRWFALRLGCAPVTALAIVQLAALVFFPNAVTISATPLPSANSDDVPFRVLLVAPAIYYAAALIGITTTTVFATTVVHTFFGITPRRDAKPAAATAL</sequence>
<gene>
    <name evidence="2" type="ORF">NDES1114_LOCUS19747</name>
</gene>
<organism evidence="2">
    <name type="scientific">Neobodo designis</name>
    <name type="common">Flagellated protozoan</name>
    <name type="synonym">Bodo designis</name>
    <dbReference type="NCBI Taxonomy" id="312471"/>
    <lineage>
        <taxon>Eukaryota</taxon>
        <taxon>Discoba</taxon>
        <taxon>Euglenozoa</taxon>
        <taxon>Kinetoplastea</taxon>
        <taxon>Metakinetoplastina</taxon>
        <taxon>Neobodonida</taxon>
        <taxon>Neobodo</taxon>
    </lineage>
</organism>
<feature type="transmembrane region" description="Helical" evidence="1">
    <location>
        <begin position="447"/>
        <end position="470"/>
    </location>
</feature>
<accession>A0A7S1M9Z8</accession>
<feature type="transmembrane region" description="Helical" evidence="1">
    <location>
        <begin position="134"/>
        <end position="157"/>
    </location>
</feature>
<keyword evidence="1" id="KW-1133">Transmembrane helix</keyword>
<feature type="transmembrane region" description="Helical" evidence="1">
    <location>
        <begin position="303"/>
        <end position="328"/>
    </location>
</feature>